<dbReference type="Pfam" id="PF00005">
    <property type="entry name" value="ABC_tran"/>
    <property type="match status" value="1"/>
</dbReference>
<evidence type="ECO:0000259" key="4">
    <source>
        <dbReference type="PROSITE" id="PS50893"/>
    </source>
</evidence>
<dbReference type="InterPro" id="IPR003439">
    <property type="entry name" value="ABC_transporter-like_ATP-bd"/>
</dbReference>
<dbReference type="RefSeq" id="WP_008869944.1">
    <property type="nucleotide sequence ID" value="NZ_ACJN02000002.1"/>
</dbReference>
<sequence>MKKETACLQVQGLEKHFGVGDQRQQVLQDISLEVHQGEILALLGASGCGKTTLLNILAGFVSPDAGSVYVQGRLSTVPGPHKAVVFQEDALFPWLSVMENVEFGLKFQGRTRKEQRDTALKMLGLVGLEDKQAMLPAQLSGGMRQRVALARVLALSPMLMLMDEPFAALDALTREEMHGLLLSLHAEFSQTIIFVTHDVIEAVTLADRVLVMGGRKVLSTVDISALRPRKPDTDQFMEDLRILRAALKQAYTG</sequence>
<dbReference type="OrthoDB" id="9809450at2"/>
<dbReference type="PANTHER" id="PTHR42781">
    <property type="entry name" value="SPERMIDINE/PUTRESCINE IMPORT ATP-BINDING PROTEIN POTA"/>
    <property type="match status" value="1"/>
</dbReference>
<gene>
    <name evidence="5" type="ORF">Dthio_PD1996</name>
</gene>
<dbReference type="Proteomes" id="UP000005496">
    <property type="component" value="Unassembled WGS sequence"/>
</dbReference>
<evidence type="ECO:0000256" key="1">
    <source>
        <dbReference type="ARBA" id="ARBA00022448"/>
    </source>
</evidence>
<dbReference type="InterPro" id="IPR027417">
    <property type="entry name" value="P-loop_NTPase"/>
</dbReference>
<dbReference type="SUPFAM" id="SSF52540">
    <property type="entry name" value="P-loop containing nucleoside triphosphate hydrolases"/>
    <property type="match status" value="1"/>
</dbReference>
<dbReference type="GO" id="GO:0005524">
    <property type="term" value="F:ATP binding"/>
    <property type="evidence" value="ECO:0007669"/>
    <property type="project" value="UniProtKB-KW"/>
</dbReference>
<dbReference type="PROSITE" id="PS50893">
    <property type="entry name" value="ABC_TRANSPORTER_2"/>
    <property type="match status" value="1"/>
</dbReference>
<dbReference type="InterPro" id="IPR003593">
    <property type="entry name" value="AAA+_ATPase"/>
</dbReference>
<comment type="caution">
    <text evidence="5">The sequence shown here is derived from an EMBL/GenBank/DDBJ whole genome shotgun (WGS) entry which is preliminary data.</text>
</comment>
<keyword evidence="2" id="KW-0547">Nucleotide-binding</keyword>
<dbReference type="CDD" id="cd03293">
    <property type="entry name" value="ABC_NrtD_SsuB_transporters"/>
    <property type="match status" value="1"/>
</dbReference>
<reference evidence="5" key="1">
    <citation type="submission" date="2010-05" db="EMBL/GenBank/DDBJ databases">
        <title>The draft genome of Desulfonatronospira thiodismutans ASO3-1.</title>
        <authorList>
            <consortium name="US DOE Joint Genome Institute (JGI-PGF)"/>
            <person name="Lucas S."/>
            <person name="Copeland A."/>
            <person name="Lapidus A."/>
            <person name="Cheng J.-F."/>
            <person name="Bruce D."/>
            <person name="Goodwin L."/>
            <person name="Pitluck S."/>
            <person name="Chertkov O."/>
            <person name="Brettin T."/>
            <person name="Detter J.C."/>
            <person name="Han C."/>
            <person name="Land M.L."/>
            <person name="Hauser L."/>
            <person name="Kyrpides N."/>
            <person name="Mikhailova N."/>
            <person name="Muyzer G."/>
            <person name="Woyke T."/>
        </authorList>
    </citation>
    <scope>NUCLEOTIDE SEQUENCE [LARGE SCALE GENOMIC DNA]</scope>
    <source>
        <strain evidence="5">ASO3-1</strain>
    </source>
</reference>
<evidence type="ECO:0000313" key="6">
    <source>
        <dbReference type="Proteomes" id="UP000005496"/>
    </source>
</evidence>
<dbReference type="AlphaFoldDB" id="D6SPE8"/>
<dbReference type="EMBL" id="ACJN02000002">
    <property type="protein sequence ID" value="EFI34624.1"/>
    <property type="molecule type" value="Genomic_DNA"/>
</dbReference>
<keyword evidence="3" id="KW-0067">ATP-binding</keyword>
<protein>
    <submittedName>
        <fullName evidence="5">ABC transporter related protein</fullName>
    </submittedName>
</protein>
<dbReference type="SMART" id="SM00382">
    <property type="entry name" value="AAA"/>
    <property type="match status" value="1"/>
</dbReference>
<evidence type="ECO:0000313" key="5">
    <source>
        <dbReference type="EMBL" id="EFI34624.1"/>
    </source>
</evidence>
<dbReference type="InterPro" id="IPR017871">
    <property type="entry name" value="ABC_transporter-like_CS"/>
</dbReference>
<dbReference type="PROSITE" id="PS00211">
    <property type="entry name" value="ABC_TRANSPORTER_1"/>
    <property type="match status" value="1"/>
</dbReference>
<keyword evidence="6" id="KW-1185">Reference proteome</keyword>
<evidence type="ECO:0000256" key="3">
    <source>
        <dbReference type="ARBA" id="ARBA00022840"/>
    </source>
</evidence>
<dbReference type="GO" id="GO:0016887">
    <property type="term" value="F:ATP hydrolysis activity"/>
    <property type="evidence" value="ECO:0007669"/>
    <property type="project" value="InterPro"/>
</dbReference>
<organism evidence="5 6">
    <name type="scientific">Desulfonatronospira thiodismutans ASO3-1</name>
    <dbReference type="NCBI Taxonomy" id="555779"/>
    <lineage>
        <taxon>Bacteria</taxon>
        <taxon>Pseudomonadati</taxon>
        <taxon>Thermodesulfobacteriota</taxon>
        <taxon>Desulfovibrionia</taxon>
        <taxon>Desulfovibrionales</taxon>
        <taxon>Desulfonatronovibrionaceae</taxon>
        <taxon>Desulfonatronospira</taxon>
    </lineage>
</organism>
<evidence type="ECO:0000256" key="2">
    <source>
        <dbReference type="ARBA" id="ARBA00022741"/>
    </source>
</evidence>
<dbReference type="InterPro" id="IPR050093">
    <property type="entry name" value="ABC_SmlMolc_Importer"/>
</dbReference>
<keyword evidence="1" id="KW-0813">Transport</keyword>
<dbReference type="Gene3D" id="3.40.50.300">
    <property type="entry name" value="P-loop containing nucleotide triphosphate hydrolases"/>
    <property type="match status" value="1"/>
</dbReference>
<name>D6SPE8_9BACT</name>
<accession>D6SPE8</accession>
<feature type="domain" description="ABC transporter" evidence="4">
    <location>
        <begin position="8"/>
        <end position="239"/>
    </location>
</feature>
<dbReference type="PANTHER" id="PTHR42781:SF8">
    <property type="entry name" value="BICARBONATE TRANSPORT ATP-BINDING PROTEIN CMPC"/>
    <property type="match status" value="1"/>
</dbReference>
<dbReference type="eggNOG" id="COG1116">
    <property type="taxonomic scope" value="Bacteria"/>
</dbReference>
<proteinExistence type="predicted"/>